<organism evidence="1">
    <name type="scientific">Anguilla anguilla</name>
    <name type="common">European freshwater eel</name>
    <name type="synonym">Muraena anguilla</name>
    <dbReference type="NCBI Taxonomy" id="7936"/>
    <lineage>
        <taxon>Eukaryota</taxon>
        <taxon>Metazoa</taxon>
        <taxon>Chordata</taxon>
        <taxon>Craniata</taxon>
        <taxon>Vertebrata</taxon>
        <taxon>Euteleostomi</taxon>
        <taxon>Actinopterygii</taxon>
        <taxon>Neopterygii</taxon>
        <taxon>Teleostei</taxon>
        <taxon>Anguilliformes</taxon>
        <taxon>Anguillidae</taxon>
        <taxon>Anguilla</taxon>
    </lineage>
</organism>
<protein>
    <submittedName>
        <fullName evidence="1">Uncharacterized protein</fullName>
    </submittedName>
</protein>
<proteinExistence type="predicted"/>
<dbReference type="EMBL" id="GBXM01092487">
    <property type="protein sequence ID" value="JAH16090.1"/>
    <property type="molecule type" value="Transcribed_RNA"/>
</dbReference>
<dbReference type="AlphaFoldDB" id="A0A0E9QIA6"/>
<sequence>MHFNCNLSLSANIFSPWNAQRIAYFYHFHFKCMLSQAANHYITIDVKYKQRENLSCVQIGYFRGLSVT</sequence>
<reference evidence="1" key="2">
    <citation type="journal article" date="2015" name="Fish Shellfish Immunol.">
        <title>Early steps in the European eel (Anguilla anguilla)-Vibrio vulnificus interaction in the gills: Role of the RtxA13 toxin.</title>
        <authorList>
            <person name="Callol A."/>
            <person name="Pajuelo D."/>
            <person name="Ebbesson L."/>
            <person name="Teles M."/>
            <person name="MacKenzie S."/>
            <person name="Amaro C."/>
        </authorList>
    </citation>
    <scope>NUCLEOTIDE SEQUENCE</scope>
</reference>
<name>A0A0E9QIA6_ANGAN</name>
<evidence type="ECO:0000313" key="1">
    <source>
        <dbReference type="EMBL" id="JAH16090.1"/>
    </source>
</evidence>
<reference evidence="1" key="1">
    <citation type="submission" date="2014-11" db="EMBL/GenBank/DDBJ databases">
        <authorList>
            <person name="Amaro Gonzalez C."/>
        </authorList>
    </citation>
    <scope>NUCLEOTIDE SEQUENCE</scope>
</reference>
<accession>A0A0E9QIA6</accession>